<dbReference type="GO" id="GO:0006355">
    <property type="term" value="P:regulation of DNA-templated transcription"/>
    <property type="evidence" value="ECO:0007669"/>
    <property type="project" value="InterPro"/>
</dbReference>
<dbReference type="SUPFAM" id="SSF46894">
    <property type="entry name" value="C-terminal effector domain of the bipartite response regulators"/>
    <property type="match status" value="1"/>
</dbReference>
<protein>
    <recommendedName>
        <fullName evidence="1">HTH luxR-type domain-containing protein</fullName>
    </recommendedName>
</protein>
<dbReference type="InterPro" id="IPR016032">
    <property type="entry name" value="Sig_transdc_resp-reg_C-effctor"/>
</dbReference>
<dbReference type="RefSeq" id="WP_200269400.1">
    <property type="nucleotide sequence ID" value="NZ_JAENIJ010000009.1"/>
</dbReference>
<reference evidence="2" key="1">
    <citation type="submission" date="2021-01" db="EMBL/GenBank/DDBJ databases">
        <title>Modified the classification status of verrucomicrobia.</title>
        <authorList>
            <person name="Feng X."/>
        </authorList>
    </citation>
    <scope>NUCLEOTIDE SEQUENCE</scope>
    <source>
        <strain evidence="2">KCTC 22041</strain>
    </source>
</reference>
<gene>
    <name evidence="2" type="ORF">JIN85_08000</name>
</gene>
<evidence type="ECO:0000313" key="3">
    <source>
        <dbReference type="Proteomes" id="UP000603141"/>
    </source>
</evidence>
<dbReference type="InterPro" id="IPR036388">
    <property type="entry name" value="WH-like_DNA-bd_sf"/>
</dbReference>
<evidence type="ECO:0000313" key="2">
    <source>
        <dbReference type="EMBL" id="MBK1882353.1"/>
    </source>
</evidence>
<organism evidence="2 3">
    <name type="scientific">Luteolibacter pohnpeiensis</name>
    <dbReference type="NCBI Taxonomy" id="454153"/>
    <lineage>
        <taxon>Bacteria</taxon>
        <taxon>Pseudomonadati</taxon>
        <taxon>Verrucomicrobiota</taxon>
        <taxon>Verrucomicrobiia</taxon>
        <taxon>Verrucomicrobiales</taxon>
        <taxon>Verrucomicrobiaceae</taxon>
        <taxon>Luteolibacter</taxon>
    </lineage>
</organism>
<comment type="caution">
    <text evidence="2">The sequence shown here is derived from an EMBL/GenBank/DDBJ whole genome shotgun (WGS) entry which is preliminary data.</text>
</comment>
<feature type="domain" description="HTH luxR-type" evidence="1">
    <location>
        <begin position="194"/>
        <end position="251"/>
    </location>
</feature>
<dbReference type="SMART" id="SM00421">
    <property type="entry name" value="HTH_LUXR"/>
    <property type="match status" value="1"/>
</dbReference>
<accession>A0A934VW16</accession>
<dbReference type="Proteomes" id="UP000603141">
    <property type="component" value="Unassembled WGS sequence"/>
</dbReference>
<dbReference type="GO" id="GO:0003677">
    <property type="term" value="F:DNA binding"/>
    <property type="evidence" value="ECO:0007669"/>
    <property type="project" value="InterPro"/>
</dbReference>
<proteinExistence type="predicted"/>
<dbReference type="EMBL" id="JAENIJ010000009">
    <property type="protein sequence ID" value="MBK1882353.1"/>
    <property type="molecule type" value="Genomic_DNA"/>
</dbReference>
<evidence type="ECO:0000259" key="1">
    <source>
        <dbReference type="SMART" id="SM00421"/>
    </source>
</evidence>
<name>A0A934VW16_9BACT</name>
<dbReference type="Pfam" id="PF00196">
    <property type="entry name" value="GerE"/>
    <property type="match status" value="1"/>
</dbReference>
<dbReference type="AlphaFoldDB" id="A0A934VW16"/>
<dbReference type="InterPro" id="IPR000792">
    <property type="entry name" value="Tscrpt_reg_LuxR_C"/>
</dbReference>
<keyword evidence="3" id="KW-1185">Reference proteome</keyword>
<dbReference type="Gene3D" id="1.10.10.10">
    <property type="entry name" value="Winged helix-like DNA-binding domain superfamily/Winged helix DNA-binding domain"/>
    <property type="match status" value="1"/>
</dbReference>
<sequence>MISDHKLLEHDVRKIVRLLAEVSIHVNDQSLAKSTLMKGLCRLIDADSWAWGLAKDVSPGEPSVHLSLIHGGFTEVTSAMFTRAYQHPDMTDVHTPLVAEMKRRNCHITRLRQQIDPDGRAFTNGAGPYWEKADIRGVILSMYPTPGGFISIMGIYRRFSASLFNERENLIAHVALGGFPWLHANNWSASCKAITGLCTRKRMITDFLIKGYKRKDIAKHLGISPHTTNDYVKSVFEHFQVHSQAELIGKFHGGGRL</sequence>